<proteinExistence type="predicted"/>
<gene>
    <name evidence="2" type="ORF">D7294_07960</name>
</gene>
<sequence length="66" mass="6945">MSTQVPTWIRSSYSSSSGGECVECRLPSGDVVPVRDSKVSQGATLRLSAGSWSAFVDALKRGELPG</sequence>
<reference evidence="2 3" key="1">
    <citation type="journal article" date="2014" name="Int. J. Syst. Evol. Microbiol.">
        <title>Streptomyces hoynatensis sp. nov., isolated from deep marine sediment.</title>
        <authorList>
            <person name="Veyisoglu A."/>
            <person name="Sahin N."/>
        </authorList>
    </citation>
    <scope>NUCLEOTIDE SEQUENCE [LARGE SCALE GENOMIC DNA]</scope>
    <source>
        <strain evidence="2 3">KCTC 29097</strain>
    </source>
</reference>
<accession>A0A3A9ZAD3</accession>
<dbReference type="Proteomes" id="UP000272474">
    <property type="component" value="Unassembled WGS sequence"/>
</dbReference>
<organism evidence="2 3">
    <name type="scientific">Streptomyces hoynatensis</name>
    <dbReference type="NCBI Taxonomy" id="1141874"/>
    <lineage>
        <taxon>Bacteria</taxon>
        <taxon>Bacillati</taxon>
        <taxon>Actinomycetota</taxon>
        <taxon>Actinomycetes</taxon>
        <taxon>Kitasatosporales</taxon>
        <taxon>Streptomycetaceae</taxon>
        <taxon>Streptomyces</taxon>
    </lineage>
</organism>
<protein>
    <submittedName>
        <fullName evidence="2">DUF397 domain-containing protein</fullName>
    </submittedName>
</protein>
<name>A0A3A9ZAD3_9ACTN</name>
<keyword evidence="3" id="KW-1185">Reference proteome</keyword>
<dbReference type="AlphaFoldDB" id="A0A3A9ZAD3"/>
<dbReference type="RefSeq" id="WP_120676996.1">
    <property type="nucleotide sequence ID" value="NZ_RBAL01000003.1"/>
</dbReference>
<dbReference type="InterPro" id="IPR007278">
    <property type="entry name" value="DUF397"/>
</dbReference>
<dbReference type="OrthoDB" id="4570646at2"/>
<feature type="domain" description="DUF397" evidence="1">
    <location>
        <begin position="7"/>
        <end position="60"/>
    </location>
</feature>
<evidence type="ECO:0000259" key="1">
    <source>
        <dbReference type="Pfam" id="PF04149"/>
    </source>
</evidence>
<evidence type="ECO:0000313" key="3">
    <source>
        <dbReference type="Proteomes" id="UP000272474"/>
    </source>
</evidence>
<dbReference type="EMBL" id="RBAL01000003">
    <property type="protein sequence ID" value="RKN45019.1"/>
    <property type="molecule type" value="Genomic_DNA"/>
</dbReference>
<dbReference type="Pfam" id="PF04149">
    <property type="entry name" value="DUF397"/>
    <property type="match status" value="1"/>
</dbReference>
<comment type="caution">
    <text evidence="2">The sequence shown here is derived from an EMBL/GenBank/DDBJ whole genome shotgun (WGS) entry which is preliminary data.</text>
</comment>
<evidence type="ECO:0000313" key="2">
    <source>
        <dbReference type="EMBL" id="RKN45019.1"/>
    </source>
</evidence>